<dbReference type="Gene3D" id="2.60.40.10">
    <property type="entry name" value="Immunoglobulins"/>
    <property type="match status" value="1"/>
</dbReference>
<organism evidence="4 5">
    <name type="scientific">Anatilimnocola aggregata</name>
    <dbReference type="NCBI Taxonomy" id="2528021"/>
    <lineage>
        <taxon>Bacteria</taxon>
        <taxon>Pseudomonadati</taxon>
        <taxon>Planctomycetota</taxon>
        <taxon>Planctomycetia</taxon>
        <taxon>Pirellulales</taxon>
        <taxon>Pirellulaceae</taxon>
        <taxon>Anatilimnocola</taxon>
    </lineage>
</organism>
<keyword evidence="4" id="KW-0645">Protease</keyword>
<dbReference type="RefSeq" id="WP_145085952.1">
    <property type="nucleotide sequence ID" value="NZ_CP036274.1"/>
</dbReference>
<dbReference type="KEGG" id="aagg:ETAA8_11060"/>
<evidence type="ECO:0000259" key="3">
    <source>
        <dbReference type="Pfam" id="PF04151"/>
    </source>
</evidence>
<dbReference type="Proteomes" id="UP000315017">
    <property type="component" value="Chromosome"/>
</dbReference>
<dbReference type="EC" id="3.4.21.-" evidence="4"/>
<dbReference type="Gene3D" id="2.60.120.380">
    <property type="match status" value="2"/>
</dbReference>
<keyword evidence="4" id="KW-0378">Hydrolase</keyword>
<feature type="compositionally biased region" description="Basic and acidic residues" evidence="1">
    <location>
        <begin position="791"/>
        <end position="814"/>
    </location>
</feature>
<sequence precursor="true">MNRLRFGLRTLALLVAAGSLLTAVVQAVEPNIGQMSPTGVQRGTEVDVTFNGSRLGDAKQLLFYSPGIEVKSLTPDKDNKVVAKLAIAADCRLGIHAVRLASAGGISNMRTFTVGPMPEVAEVEPNNLFTAPQQVAMNVTISGTCANEDLDNYVVELKKGQRLNVECEGLRLGNVQFDPYVAILNEARFELARSDDASLLYQDSLCSIVAPEEGKYVIQVRESSFGGGGAAYRLHVGSFPRPTAVYPAGGRPGEQIQAKWIGDAAGEFTTSMTIPSTNDGQPGVYAQDDQGISPSPNPVRVIDLANALEVEPNNTFEQASPGGPAPLALNGIIEQPGDIDFHKFTAKKGQQFDVRVYARKPLRSPLDSVLVIHNAKGANITNNDDSGGPDSYARFNSPADGDYFVSVRDHLNGGGPSYVYRVEITEIKPTVVVGLPEKVQYIPTTLIVHRGNRMALMVNAQRQNFSGDFTLESTTLPPGMTLEALPFTAGKTEVPVLFTAAADANPSGALAYLHPKSADPAITMEGRFDQRTMLIRGENNNDVWGHNADRMAVALAADSPFKIDLVQPKVPLVRNGSMSLKVVATRAMGYTAPIAVKLLYNPNGVGSSVSAVIPENQNETVIPMTANANAALGVSKIVALGTGPHEGGKVEVATQFIDLTIAEQYFKFTFDKGVCEQGQATEFVAKVEKLMDFPGEATCELVGLPNGATSTPVKFTKDTTEIVFPVTVIKDARPGKYTTLMTISKFQQDGEEVAHTLGPGELRIDAPLPPKVDAPKPATTPTPMPMPTTEKPPEKKRLSRLEQLRLEKEQAEKK</sequence>
<dbReference type="OrthoDB" id="237792at2"/>
<feature type="region of interest" description="Disordered" evidence="1">
    <location>
        <begin position="762"/>
        <end position="814"/>
    </location>
</feature>
<feature type="domain" description="Peptidase C-terminal archaeal/bacterial" evidence="3">
    <location>
        <begin position="339"/>
        <end position="408"/>
    </location>
</feature>
<dbReference type="InterPro" id="IPR007280">
    <property type="entry name" value="Peptidase_C_arc/bac"/>
</dbReference>
<feature type="chain" id="PRO_5022178288" evidence="2">
    <location>
        <begin position="28"/>
        <end position="814"/>
    </location>
</feature>
<name>A0A517Y724_9BACT</name>
<reference evidence="4 5" key="1">
    <citation type="submission" date="2019-02" db="EMBL/GenBank/DDBJ databases">
        <title>Deep-cultivation of Planctomycetes and their phenomic and genomic characterization uncovers novel biology.</title>
        <authorList>
            <person name="Wiegand S."/>
            <person name="Jogler M."/>
            <person name="Boedeker C."/>
            <person name="Pinto D."/>
            <person name="Vollmers J."/>
            <person name="Rivas-Marin E."/>
            <person name="Kohn T."/>
            <person name="Peeters S.H."/>
            <person name="Heuer A."/>
            <person name="Rast P."/>
            <person name="Oberbeckmann S."/>
            <person name="Bunk B."/>
            <person name="Jeske O."/>
            <person name="Meyerdierks A."/>
            <person name="Storesund J.E."/>
            <person name="Kallscheuer N."/>
            <person name="Luecker S."/>
            <person name="Lage O.M."/>
            <person name="Pohl T."/>
            <person name="Merkel B.J."/>
            <person name="Hornburger P."/>
            <person name="Mueller R.-W."/>
            <person name="Bruemmer F."/>
            <person name="Labrenz M."/>
            <person name="Spormann A.M."/>
            <person name="Op den Camp H."/>
            <person name="Overmann J."/>
            <person name="Amann R."/>
            <person name="Jetten M.S.M."/>
            <person name="Mascher T."/>
            <person name="Medema M.H."/>
            <person name="Devos D.P."/>
            <person name="Kaster A.-K."/>
            <person name="Ovreas L."/>
            <person name="Rohde M."/>
            <person name="Galperin M.Y."/>
            <person name="Jogler C."/>
        </authorList>
    </citation>
    <scope>NUCLEOTIDE SEQUENCE [LARGE SCALE GENOMIC DNA]</scope>
    <source>
        <strain evidence="4 5">ETA_A8</strain>
    </source>
</reference>
<evidence type="ECO:0000256" key="2">
    <source>
        <dbReference type="SAM" id="SignalP"/>
    </source>
</evidence>
<dbReference type="InterPro" id="IPR013783">
    <property type="entry name" value="Ig-like_fold"/>
</dbReference>
<gene>
    <name evidence="4" type="ORF">ETAA8_11060</name>
</gene>
<proteinExistence type="predicted"/>
<evidence type="ECO:0000313" key="5">
    <source>
        <dbReference type="Proteomes" id="UP000315017"/>
    </source>
</evidence>
<evidence type="ECO:0000313" key="4">
    <source>
        <dbReference type="EMBL" id="QDU26034.1"/>
    </source>
</evidence>
<keyword evidence="5" id="KW-1185">Reference proteome</keyword>
<dbReference type="GO" id="GO:0008233">
    <property type="term" value="F:peptidase activity"/>
    <property type="evidence" value="ECO:0007669"/>
    <property type="project" value="UniProtKB-KW"/>
</dbReference>
<dbReference type="AlphaFoldDB" id="A0A517Y724"/>
<protein>
    <submittedName>
        <fullName evidence="4">Putative subtilase-type serine protease</fullName>
        <ecNumber evidence="4">3.4.21.-</ecNumber>
    </submittedName>
</protein>
<keyword evidence="2" id="KW-0732">Signal</keyword>
<dbReference type="GO" id="GO:0006508">
    <property type="term" value="P:proteolysis"/>
    <property type="evidence" value="ECO:0007669"/>
    <property type="project" value="UniProtKB-KW"/>
</dbReference>
<dbReference type="EMBL" id="CP036274">
    <property type="protein sequence ID" value="QDU26034.1"/>
    <property type="molecule type" value="Genomic_DNA"/>
</dbReference>
<evidence type="ECO:0000256" key="1">
    <source>
        <dbReference type="SAM" id="MobiDB-lite"/>
    </source>
</evidence>
<accession>A0A517Y724</accession>
<feature type="compositionally biased region" description="Pro residues" evidence="1">
    <location>
        <begin position="767"/>
        <end position="786"/>
    </location>
</feature>
<feature type="signal peptide" evidence="2">
    <location>
        <begin position="1"/>
        <end position="27"/>
    </location>
</feature>
<dbReference type="Pfam" id="PF04151">
    <property type="entry name" value="PPC"/>
    <property type="match status" value="1"/>
</dbReference>
<dbReference type="SUPFAM" id="SSF89260">
    <property type="entry name" value="Collagen-binding domain"/>
    <property type="match status" value="1"/>
</dbReference>